<keyword evidence="1" id="KW-0808">Transferase</keyword>
<reference evidence="1 2" key="1">
    <citation type="submission" date="2016-11" db="EMBL/GenBank/DDBJ databases">
        <authorList>
            <person name="Jaros S."/>
            <person name="Januszkiewicz K."/>
            <person name="Wedrychowicz H."/>
        </authorList>
    </citation>
    <scope>NUCLEOTIDE SEQUENCE [LARGE SCALE GENOMIC DNA]</scope>
    <source>
        <strain evidence="1 2">DSM 18772</strain>
    </source>
</reference>
<dbReference type="OrthoDB" id="5584901at2"/>
<evidence type="ECO:0000313" key="2">
    <source>
        <dbReference type="Proteomes" id="UP000184510"/>
    </source>
</evidence>
<name>A0A1M6EII1_9BACT</name>
<gene>
    <name evidence="1" type="ORF">SAMN02745181_1038</name>
</gene>
<sequence>MTDEQELLGKGKLIHTNERNGAPLLLLDGVAVKFFPRRSPLVHLMRVACKGTKAHKQWNAASALRKIGLQTPEPVEVKVFGFQGDYEAAYLYRFLENAKPLHQALLDGDRPLLLSTLAEELALMAQSGFLFVDFHLGNVLVDELGKLWWIDPEMTFSAAEIRKKFWSRMERMHHKCDPGVLSDDEWSFFVRMLNEKLPEDLKRI</sequence>
<dbReference type="AlphaFoldDB" id="A0A1M6EII1"/>
<dbReference type="Proteomes" id="UP000184510">
    <property type="component" value="Unassembled WGS sequence"/>
</dbReference>
<dbReference type="EMBL" id="FQYR01000002">
    <property type="protein sequence ID" value="SHI85307.1"/>
    <property type="molecule type" value="Genomic_DNA"/>
</dbReference>
<dbReference type="SUPFAM" id="SSF56112">
    <property type="entry name" value="Protein kinase-like (PK-like)"/>
    <property type="match status" value="1"/>
</dbReference>
<protein>
    <submittedName>
        <fullName evidence="1">Lipopolysaccharide kinase (Kdo/WaaP) family protein</fullName>
    </submittedName>
</protein>
<organism evidence="1 2">
    <name type="scientific">Rubritalea squalenifaciens DSM 18772</name>
    <dbReference type="NCBI Taxonomy" id="1123071"/>
    <lineage>
        <taxon>Bacteria</taxon>
        <taxon>Pseudomonadati</taxon>
        <taxon>Verrucomicrobiota</taxon>
        <taxon>Verrucomicrobiia</taxon>
        <taxon>Verrucomicrobiales</taxon>
        <taxon>Rubritaleaceae</taxon>
        <taxon>Rubritalea</taxon>
    </lineage>
</organism>
<keyword evidence="2" id="KW-1185">Reference proteome</keyword>
<dbReference type="RefSeq" id="WP_143158401.1">
    <property type="nucleotide sequence ID" value="NZ_FQYR01000002.1"/>
</dbReference>
<dbReference type="GO" id="GO:0016301">
    <property type="term" value="F:kinase activity"/>
    <property type="evidence" value="ECO:0007669"/>
    <property type="project" value="UniProtKB-KW"/>
</dbReference>
<keyword evidence="1" id="KW-0418">Kinase</keyword>
<dbReference type="STRING" id="1123071.SAMN02745181_1038"/>
<proteinExistence type="predicted"/>
<dbReference type="InParanoid" id="A0A1M6EII1"/>
<dbReference type="InterPro" id="IPR011009">
    <property type="entry name" value="Kinase-like_dom_sf"/>
</dbReference>
<accession>A0A1M6EII1</accession>
<evidence type="ECO:0000313" key="1">
    <source>
        <dbReference type="EMBL" id="SHI85307.1"/>
    </source>
</evidence>